<evidence type="ECO:0000256" key="1">
    <source>
        <dbReference type="SAM" id="SignalP"/>
    </source>
</evidence>
<feature type="signal peptide" evidence="1">
    <location>
        <begin position="1"/>
        <end position="18"/>
    </location>
</feature>
<dbReference type="Proteomes" id="UP000468388">
    <property type="component" value="Unassembled WGS sequence"/>
</dbReference>
<protein>
    <submittedName>
        <fullName evidence="2">Uncharacterized protein</fullName>
    </submittedName>
</protein>
<dbReference type="RefSeq" id="WP_157298151.1">
    <property type="nucleotide sequence ID" value="NZ_BAAAZB010000005.1"/>
</dbReference>
<sequence length="313" mass="36417">MKFTFLLCLFVLSLKLQAQNIYIRSNSEQNKSATDFIIKNLQTNQSKIVNCSYAILKGTMIDFLTKWGVGDDHTIYWTNNENIYKFNPANGKNTVVTTGLYYILEFVVRDSTIFVAYNNEKNVVNEADKRYSNNGIKLIKINIHNGSKENIHLPFKVNITNLNLSDNCNQISFVDTKNIDNEKLTSFFLRVYNLKNKTIKTIDSAKLINYGFLGDADKFNVSQWTDTNILVYYKHTTLNDNGGIFEYDLKTNERKLLLKKIPERDFDWFIYYKEAFFFSHRGVLYSTKDGIEKKTIYSTTDKIHSFINEAVLK</sequence>
<dbReference type="SUPFAM" id="SSF69304">
    <property type="entry name" value="Tricorn protease N-terminal domain"/>
    <property type="match status" value="1"/>
</dbReference>
<name>A0A6N8J2N8_9BACT</name>
<evidence type="ECO:0000313" key="3">
    <source>
        <dbReference type="Proteomes" id="UP000468388"/>
    </source>
</evidence>
<dbReference type="EMBL" id="WRXO01000001">
    <property type="protein sequence ID" value="MVT39477.1"/>
    <property type="molecule type" value="Genomic_DNA"/>
</dbReference>
<evidence type="ECO:0000313" key="2">
    <source>
        <dbReference type="EMBL" id="MVT39477.1"/>
    </source>
</evidence>
<feature type="chain" id="PRO_5027045388" evidence="1">
    <location>
        <begin position="19"/>
        <end position="313"/>
    </location>
</feature>
<dbReference type="OrthoDB" id="9824006at2"/>
<organism evidence="2 3">
    <name type="scientific">Chitinophaga oryziterrae</name>
    <dbReference type="NCBI Taxonomy" id="1031224"/>
    <lineage>
        <taxon>Bacteria</taxon>
        <taxon>Pseudomonadati</taxon>
        <taxon>Bacteroidota</taxon>
        <taxon>Chitinophagia</taxon>
        <taxon>Chitinophagales</taxon>
        <taxon>Chitinophagaceae</taxon>
        <taxon>Chitinophaga</taxon>
    </lineage>
</organism>
<gene>
    <name evidence="2" type="ORF">GO495_02660</name>
</gene>
<dbReference type="AlphaFoldDB" id="A0A6N8J2N8"/>
<proteinExistence type="predicted"/>
<comment type="caution">
    <text evidence="2">The sequence shown here is derived from an EMBL/GenBank/DDBJ whole genome shotgun (WGS) entry which is preliminary data.</text>
</comment>
<reference evidence="2 3" key="1">
    <citation type="submission" date="2019-12" db="EMBL/GenBank/DDBJ databases">
        <title>The draft genomic sequence of strain Chitinophaga oryziterrae JCM 16595.</title>
        <authorList>
            <person name="Zhang X."/>
        </authorList>
    </citation>
    <scope>NUCLEOTIDE SEQUENCE [LARGE SCALE GENOMIC DNA]</scope>
    <source>
        <strain evidence="2 3">JCM 16595</strain>
    </source>
</reference>
<keyword evidence="3" id="KW-1185">Reference proteome</keyword>
<keyword evidence="1" id="KW-0732">Signal</keyword>
<accession>A0A6N8J2N8</accession>